<name>A0AA49JJQ1_9BACT</name>
<organism evidence="1">
    <name type="scientific">Roseihalotalea indica</name>
    <dbReference type="NCBI Taxonomy" id="2867963"/>
    <lineage>
        <taxon>Bacteria</taxon>
        <taxon>Pseudomonadati</taxon>
        <taxon>Bacteroidota</taxon>
        <taxon>Cytophagia</taxon>
        <taxon>Cytophagales</taxon>
        <taxon>Catalimonadaceae</taxon>
        <taxon>Roseihalotalea</taxon>
    </lineage>
</organism>
<evidence type="ECO:0008006" key="2">
    <source>
        <dbReference type="Google" id="ProtNLM"/>
    </source>
</evidence>
<proteinExistence type="predicted"/>
<evidence type="ECO:0000313" key="1">
    <source>
        <dbReference type="EMBL" id="WKN39895.1"/>
    </source>
</evidence>
<reference evidence="1" key="1">
    <citation type="journal article" date="2023" name="Comput. Struct. Biotechnol. J.">
        <title>Discovery of a novel marine Bacteroidetes with a rich repertoire of carbohydrate-active enzymes.</title>
        <authorList>
            <person name="Chen B."/>
            <person name="Liu G."/>
            <person name="Chen Q."/>
            <person name="Wang H."/>
            <person name="Liu L."/>
            <person name="Tang K."/>
        </authorList>
    </citation>
    <scope>NUCLEOTIDE SEQUENCE</scope>
    <source>
        <strain evidence="1">TK19036</strain>
    </source>
</reference>
<accession>A0AA49JJQ1</accession>
<dbReference type="AlphaFoldDB" id="A0AA49JJQ1"/>
<sequence>MYIPFDEMPDTARVWIYQANRSLNATEEDYAFQLGQQFANRWAAHGQPLQASVQLFHRYFLVVAVDEQHYAASGCSIDSSVAFVRELEQKFTLEQSALSFFDRTQIAFWQDEQVHLIPMAQAKMQIKEGDIQPDAITFDNNVPNKEAFNIRWKIPVKSSWLARYLPKVPSA</sequence>
<reference evidence="1" key="2">
    <citation type="journal article" date="2024" name="Antonie Van Leeuwenhoek">
        <title>Roseihalotalea indica gen. nov., sp. nov., a halophilic Bacteroidetes from mesopelagic Southwest Indian Ocean with higher carbohydrate metabolic potential.</title>
        <authorList>
            <person name="Chen B."/>
            <person name="Zhang M."/>
            <person name="Lin D."/>
            <person name="Ye J."/>
            <person name="Tang K."/>
        </authorList>
    </citation>
    <scope>NUCLEOTIDE SEQUENCE</scope>
    <source>
        <strain evidence="1">TK19036</strain>
    </source>
</reference>
<gene>
    <name evidence="1" type="ORF">K4G66_14470</name>
</gene>
<dbReference type="EMBL" id="CP120682">
    <property type="protein sequence ID" value="WKN39895.1"/>
    <property type="molecule type" value="Genomic_DNA"/>
</dbReference>
<protein>
    <recommendedName>
        <fullName evidence="2">ABC transporter ATPase</fullName>
    </recommendedName>
</protein>